<organism evidence="13 14">
    <name type="scientific">Agrococcus carbonis</name>
    <dbReference type="NCBI Taxonomy" id="684552"/>
    <lineage>
        <taxon>Bacteria</taxon>
        <taxon>Bacillati</taxon>
        <taxon>Actinomycetota</taxon>
        <taxon>Actinomycetes</taxon>
        <taxon>Micrococcales</taxon>
        <taxon>Microbacteriaceae</taxon>
        <taxon>Agrococcus</taxon>
    </lineage>
</organism>
<keyword evidence="14" id="KW-1185">Reference proteome</keyword>
<evidence type="ECO:0000313" key="14">
    <source>
        <dbReference type="Proteomes" id="UP000199649"/>
    </source>
</evidence>
<feature type="domain" description="PTS EIIA type-2" evidence="12">
    <location>
        <begin position="2"/>
        <end position="141"/>
    </location>
</feature>
<sequence>MPVLALEQITTSPTATTKEEAIQEAADMLVAAGAVTPDYADAMREREASVSTYMGNLLAIPHGTNESKDSILDSGLSVARYETPLDWDGNPVKFVIGIAGKDGGHLEILSKIAIVFADEDEVAKLEAAPDAAAILELLGDVNE</sequence>
<evidence type="ECO:0000256" key="7">
    <source>
        <dbReference type="ARBA" id="ARBA00022683"/>
    </source>
</evidence>
<dbReference type="GO" id="GO:0016301">
    <property type="term" value="F:kinase activity"/>
    <property type="evidence" value="ECO:0007669"/>
    <property type="project" value="UniProtKB-KW"/>
</dbReference>
<gene>
    <name evidence="13" type="ORF">SAMN04489719_1910</name>
</gene>
<evidence type="ECO:0000256" key="4">
    <source>
        <dbReference type="ARBA" id="ARBA00022553"/>
    </source>
</evidence>
<reference evidence="14" key="1">
    <citation type="submission" date="2016-10" db="EMBL/GenBank/DDBJ databases">
        <authorList>
            <person name="Varghese N."/>
            <person name="Submissions S."/>
        </authorList>
    </citation>
    <scope>NUCLEOTIDE SEQUENCE [LARGE SCALE GENOMIC DNA]</scope>
    <source>
        <strain evidence="14">DSM 22965</strain>
    </source>
</reference>
<keyword evidence="3" id="KW-0813">Transport</keyword>
<evidence type="ECO:0000256" key="9">
    <source>
        <dbReference type="ARBA" id="ARBA00029908"/>
    </source>
</evidence>
<evidence type="ECO:0000256" key="8">
    <source>
        <dbReference type="ARBA" id="ARBA00022777"/>
    </source>
</evidence>
<evidence type="ECO:0000256" key="3">
    <source>
        <dbReference type="ARBA" id="ARBA00022448"/>
    </source>
</evidence>
<dbReference type="SUPFAM" id="SSF55804">
    <property type="entry name" value="Phoshotransferase/anion transport protein"/>
    <property type="match status" value="1"/>
</dbReference>
<keyword evidence="7" id="KW-0598">Phosphotransferase system</keyword>
<accession>A0A1H1QRG4</accession>
<keyword evidence="6" id="KW-0808">Transferase</keyword>
<evidence type="ECO:0000256" key="11">
    <source>
        <dbReference type="ARBA" id="ARBA00030962"/>
    </source>
</evidence>
<dbReference type="PANTHER" id="PTHR30181:SF2">
    <property type="entry name" value="PTS SYSTEM MANNITOL-SPECIFIC EIICBA COMPONENT"/>
    <property type="match status" value="1"/>
</dbReference>
<evidence type="ECO:0000256" key="10">
    <source>
        <dbReference type="ARBA" id="ARBA00030956"/>
    </source>
</evidence>
<dbReference type="Pfam" id="PF00359">
    <property type="entry name" value="PTS_EIIA_2"/>
    <property type="match status" value="1"/>
</dbReference>
<evidence type="ECO:0000256" key="1">
    <source>
        <dbReference type="ARBA" id="ARBA00002434"/>
    </source>
</evidence>
<evidence type="ECO:0000256" key="5">
    <source>
        <dbReference type="ARBA" id="ARBA00022597"/>
    </source>
</evidence>
<dbReference type="InterPro" id="IPR002178">
    <property type="entry name" value="PTS_EIIA_type-2_dom"/>
</dbReference>
<dbReference type="InterPro" id="IPR016152">
    <property type="entry name" value="PTrfase/Anion_transptr"/>
</dbReference>
<dbReference type="AlphaFoldDB" id="A0A1H1QRG4"/>
<dbReference type="Gene3D" id="3.40.930.10">
    <property type="entry name" value="Mannitol-specific EII, Chain A"/>
    <property type="match status" value="1"/>
</dbReference>
<dbReference type="OrthoDB" id="1640042at2"/>
<dbReference type="GO" id="GO:0090563">
    <property type="term" value="F:protein-phosphocysteine-sugar phosphotransferase activity"/>
    <property type="evidence" value="ECO:0007669"/>
    <property type="project" value="TreeGrafter"/>
</dbReference>
<protein>
    <recommendedName>
        <fullName evidence="2">Mannitol-specific phosphotransferase enzyme IIA component</fullName>
    </recommendedName>
    <alternativeName>
        <fullName evidence="10">EIIA</fullName>
    </alternativeName>
    <alternativeName>
        <fullName evidence="11">EIII</fullName>
    </alternativeName>
    <alternativeName>
        <fullName evidence="9">PTS system mannitol-specific EIIA component</fullName>
    </alternativeName>
</protein>
<evidence type="ECO:0000259" key="12">
    <source>
        <dbReference type="PROSITE" id="PS51094"/>
    </source>
</evidence>
<keyword evidence="4" id="KW-0597">Phosphoprotein</keyword>
<dbReference type="PANTHER" id="PTHR30181">
    <property type="entry name" value="MANNITOL PERMEASE IIC COMPONENT"/>
    <property type="match status" value="1"/>
</dbReference>
<keyword evidence="8" id="KW-0418">Kinase</keyword>
<dbReference type="STRING" id="684552.SAMN04489719_1910"/>
<dbReference type="PROSITE" id="PS51094">
    <property type="entry name" value="PTS_EIIA_TYPE_2"/>
    <property type="match status" value="1"/>
</dbReference>
<evidence type="ECO:0000313" key="13">
    <source>
        <dbReference type="EMBL" id="SDS26058.1"/>
    </source>
</evidence>
<dbReference type="EMBL" id="LT629734">
    <property type="protein sequence ID" value="SDS26058.1"/>
    <property type="molecule type" value="Genomic_DNA"/>
</dbReference>
<dbReference type="GO" id="GO:0005886">
    <property type="term" value="C:plasma membrane"/>
    <property type="evidence" value="ECO:0007669"/>
    <property type="project" value="TreeGrafter"/>
</dbReference>
<dbReference type="RefSeq" id="WP_092666792.1">
    <property type="nucleotide sequence ID" value="NZ_LT629734.1"/>
</dbReference>
<evidence type="ECO:0000256" key="2">
    <source>
        <dbReference type="ARBA" id="ARBA00014783"/>
    </source>
</evidence>
<comment type="function">
    <text evidence="1">The phosphoenolpyruvate-dependent sugar phosphotransferase system (sugar PTS), a major carbohydrate active transport system, catalyzes the phosphorylation of incoming sugar substrates concomitantly with their translocation across the cell membrane. The enzyme II CmtAB PTS system is involved in D-mannitol transport.</text>
</comment>
<dbReference type="PROSITE" id="PS00372">
    <property type="entry name" value="PTS_EIIA_TYPE_2_HIS"/>
    <property type="match status" value="1"/>
</dbReference>
<name>A0A1H1QRG4_9MICO</name>
<keyword evidence="5" id="KW-0762">Sugar transport</keyword>
<dbReference type="InterPro" id="IPR050893">
    <property type="entry name" value="Sugar_PTS"/>
</dbReference>
<dbReference type="GO" id="GO:0009401">
    <property type="term" value="P:phosphoenolpyruvate-dependent sugar phosphotransferase system"/>
    <property type="evidence" value="ECO:0007669"/>
    <property type="project" value="UniProtKB-KW"/>
</dbReference>
<proteinExistence type="predicted"/>
<dbReference type="CDD" id="cd00211">
    <property type="entry name" value="PTS_IIA_fru"/>
    <property type="match status" value="1"/>
</dbReference>
<dbReference type="Proteomes" id="UP000199649">
    <property type="component" value="Chromosome I"/>
</dbReference>
<evidence type="ECO:0000256" key="6">
    <source>
        <dbReference type="ARBA" id="ARBA00022679"/>
    </source>
</evidence>